<dbReference type="Gene3D" id="3.40.50.300">
    <property type="entry name" value="P-loop containing nucleotide triphosphate hydrolases"/>
    <property type="match status" value="1"/>
</dbReference>
<dbReference type="RefSeq" id="WP_046550231.1">
    <property type="nucleotide sequence ID" value="NZ_CP011308.1"/>
</dbReference>
<reference evidence="2" key="2">
    <citation type="journal article" date="2017" name="Stand. Genomic Sci.">
        <title>Complete genome sequence of the sulfur-oxidizing chemolithoautotrophic Sulfurovum lithotrophicum 42BKTT.</title>
        <authorList>
            <person name="Jeon W."/>
            <person name="Priscilla L."/>
            <person name="Park G."/>
            <person name="Lee H."/>
            <person name="Lee N."/>
            <person name="Lee D."/>
            <person name="Kwon H."/>
            <person name="Ahn I."/>
            <person name="Lee C."/>
            <person name="Lee H."/>
            <person name="Ahn J."/>
        </authorList>
    </citation>
    <scope>NUCLEOTIDE SEQUENCE [LARGE SCALE GENOMIC DNA]</scope>
    <source>
        <strain evidence="2">ATCC BAA-797 / 42BKT</strain>
    </source>
</reference>
<dbReference type="Proteomes" id="UP000034444">
    <property type="component" value="Chromosome"/>
</dbReference>
<proteinExistence type="predicted"/>
<evidence type="ECO:0000313" key="2">
    <source>
        <dbReference type="Proteomes" id="UP000034444"/>
    </source>
</evidence>
<protein>
    <recommendedName>
        <fullName evidence="3">Sulfotransferase domain-containing protein</fullName>
    </recommendedName>
</protein>
<evidence type="ECO:0008006" key="3">
    <source>
        <dbReference type="Google" id="ProtNLM"/>
    </source>
</evidence>
<dbReference type="EMBL" id="CP011308">
    <property type="protein sequence ID" value="AKF24125.1"/>
    <property type="molecule type" value="Genomic_DNA"/>
</dbReference>
<dbReference type="OrthoDB" id="5459800at2"/>
<sequence length="462" mass="53636">MKYIKSFLKNKLIPGKGIDEPLSLKEKYDLVLHIGAPKSGTSALQNFFLKNRYVLQNKEMAYPKHGMDPNGISGGHSKLAIALIENRTDDAKVLFSSWYNNAKSKNRLLLLSSESFFNLAQKMAPLLSGKRVLVIAYHRDIVEYCISVHNQVIKRHFGTLNFTQYAQSILRKQNSAGNLINKSFLKIYQEWENLVGRENLIVRPYGKDHFTEGRIEKDFIDQLGMKFDGFVLKDKKINPSYTEDALELKRMINYVLDRESPHNHTIDVCLQEYSEMNSGVSSGKYKNGLDDELYMQLKSFFAEEEKKISDTFLNGIDITDKKKILVFDKNNVADREHISLQKAFDYLQKNEKIREYLYHCTVKKLEHGYSNYALYKLAELLKIPHIENYETIDHWFKQPQLNRMSSGKYKEADILRDIAILLERRGDVENAYRIIKRVSRLRPKGKNIADLKASLKTQLKSQ</sequence>
<name>A0A7U4LZL7_9BACT</name>
<dbReference type="AlphaFoldDB" id="A0A7U4LZL7"/>
<keyword evidence="2" id="KW-1185">Reference proteome</keyword>
<gene>
    <name evidence="1" type="ORF">YH65_00925</name>
</gene>
<accession>A0A7U4LZL7</accession>
<dbReference type="KEGG" id="slh:YH65_00925"/>
<reference evidence="1 2" key="1">
    <citation type="submission" date="2015-04" db="EMBL/GenBank/DDBJ databases">
        <title>Complete genome sequence of Sulfurovum lithotrophicum ATCC BAA-797T.</title>
        <authorList>
            <person name="Ahn J."/>
            <person name="Park G."/>
            <person name="Jeon W."/>
            <person name="Jang Y."/>
            <person name="Jang M."/>
            <person name="Lee H."/>
            <person name="Lee H."/>
        </authorList>
    </citation>
    <scope>NUCLEOTIDE SEQUENCE [LARGE SCALE GENOMIC DNA]</scope>
    <source>
        <strain evidence="2">ATCC BAA-797 / 42BKT</strain>
    </source>
</reference>
<dbReference type="SUPFAM" id="SSF52540">
    <property type="entry name" value="P-loop containing nucleoside triphosphate hydrolases"/>
    <property type="match status" value="1"/>
</dbReference>
<dbReference type="InterPro" id="IPR027417">
    <property type="entry name" value="P-loop_NTPase"/>
</dbReference>
<evidence type="ECO:0000313" key="1">
    <source>
        <dbReference type="EMBL" id="AKF24125.1"/>
    </source>
</evidence>
<organism evidence="1 2">
    <name type="scientific">Sulfurovum lithotrophicum</name>
    <dbReference type="NCBI Taxonomy" id="206403"/>
    <lineage>
        <taxon>Bacteria</taxon>
        <taxon>Pseudomonadati</taxon>
        <taxon>Campylobacterota</taxon>
        <taxon>Epsilonproteobacteria</taxon>
        <taxon>Campylobacterales</taxon>
        <taxon>Sulfurovaceae</taxon>
        <taxon>Sulfurovum</taxon>
    </lineage>
</organism>